<sequence length="499" mass="55987">MEEVGKADVAKALTLSDHRVIYNGDWGAMFWAPNLWQPQGGSYTAEAIHNFIQLLADSRVDTFAISPNTQIAWYPSRAVPTALDGYSRGDERWSKWMRAHPPHLNLAMMDRYLDLVETGVDWLAEAISASHRRGIAPWISVRTNDPHGYLEKWVDNPINCPLFKDPANRLQGTPLRPGKHADVLWVGLNYERHEVRDYFMTMIRELVVDYDAQGLELDFLRTPAICEPGASQDTIDVISAWIGEIRDLTQRKAEETGRPYPLGLRIPAALGALRAIGLDVQALVEAGRVDFLSFSNYMQTGWDLPLDELRRQVGSSVKLYGNVECGLNGLPVCCPDEVEEAGHPQLDAAPRRGTQMRCPYVVTQALLGAVAGRWALGADGIELYNYYAADEDDADRICTGDNMQADYSAIHHLHDLDSLRGLDKQYALTTMLSPVWNPPFDTPDQLPQILQPDWRRSFRVPMCAEPGRTDLELIVQIVVDRQDALPPIGVSFNDSWPTR</sequence>
<dbReference type="SUPFAM" id="SSF51445">
    <property type="entry name" value="(Trans)glycosidases"/>
    <property type="match status" value="1"/>
</dbReference>
<dbReference type="EMBL" id="UINC01011866">
    <property type="protein sequence ID" value="SVA52111.1"/>
    <property type="molecule type" value="Genomic_DNA"/>
</dbReference>
<evidence type="ECO:0008006" key="2">
    <source>
        <dbReference type="Google" id="ProtNLM"/>
    </source>
</evidence>
<dbReference type="AlphaFoldDB" id="A0A381WII7"/>
<dbReference type="InterPro" id="IPR017853">
    <property type="entry name" value="GH"/>
</dbReference>
<protein>
    <recommendedName>
        <fullName evidence="2">Glycosyl hydrolase-like 10 domain-containing protein</fullName>
    </recommendedName>
</protein>
<gene>
    <name evidence="1" type="ORF">METZ01_LOCUS104965</name>
</gene>
<feature type="non-terminal residue" evidence="1">
    <location>
        <position position="499"/>
    </location>
</feature>
<accession>A0A381WII7</accession>
<reference evidence="1" key="1">
    <citation type="submission" date="2018-05" db="EMBL/GenBank/DDBJ databases">
        <authorList>
            <person name="Lanie J.A."/>
            <person name="Ng W.-L."/>
            <person name="Kazmierczak K.M."/>
            <person name="Andrzejewski T.M."/>
            <person name="Davidsen T.M."/>
            <person name="Wayne K.J."/>
            <person name="Tettelin H."/>
            <person name="Glass J.I."/>
            <person name="Rusch D."/>
            <person name="Podicherti R."/>
            <person name="Tsui H.-C.T."/>
            <person name="Winkler M.E."/>
        </authorList>
    </citation>
    <scope>NUCLEOTIDE SEQUENCE</scope>
</reference>
<evidence type="ECO:0000313" key="1">
    <source>
        <dbReference type="EMBL" id="SVA52111.1"/>
    </source>
</evidence>
<organism evidence="1">
    <name type="scientific">marine metagenome</name>
    <dbReference type="NCBI Taxonomy" id="408172"/>
    <lineage>
        <taxon>unclassified sequences</taxon>
        <taxon>metagenomes</taxon>
        <taxon>ecological metagenomes</taxon>
    </lineage>
</organism>
<name>A0A381WII7_9ZZZZ</name>
<proteinExistence type="predicted"/>